<organism evidence="2 3">
    <name type="scientific">Tessaracoccus defluvii</name>
    <dbReference type="NCBI Taxonomy" id="1285901"/>
    <lineage>
        <taxon>Bacteria</taxon>
        <taxon>Bacillati</taxon>
        <taxon>Actinomycetota</taxon>
        <taxon>Actinomycetes</taxon>
        <taxon>Propionibacteriales</taxon>
        <taxon>Propionibacteriaceae</taxon>
        <taxon>Tessaracoccus</taxon>
    </lineage>
</organism>
<accession>A0A7H0H836</accession>
<keyword evidence="1" id="KW-0812">Transmembrane</keyword>
<evidence type="ECO:0000256" key="1">
    <source>
        <dbReference type="SAM" id="Phobius"/>
    </source>
</evidence>
<evidence type="ECO:0000313" key="2">
    <source>
        <dbReference type="EMBL" id="QNP56702.1"/>
    </source>
</evidence>
<dbReference type="KEGG" id="tdf:H9L22_04790"/>
<dbReference type="AlphaFoldDB" id="A0A7H0H836"/>
<keyword evidence="1" id="KW-1133">Transmembrane helix</keyword>
<name>A0A7H0H836_9ACTN</name>
<evidence type="ECO:0000313" key="3">
    <source>
        <dbReference type="Proteomes" id="UP000516117"/>
    </source>
</evidence>
<proteinExistence type="predicted"/>
<reference evidence="2 3" key="1">
    <citation type="submission" date="2020-08" db="EMBL/GenBank/DDBJ databases">
        <title>Genome sequence of Tessaracoccus defluvii JCM 17540T.</title>
        <authorList>
            <person name="Hyun D.-W."/>
            <person name="Bae J.-W."/>
        </authorList>
    </citation>
    <scope>NUCLEOTIDE SEQUENCE [LARGE SCALE GENOMIC DNA]</scope>
    <source>
        <strain evidence="2 3">JCM 17540</strain>
    </source>
</reference>
<dbReference type="EMBL" id="CP060789">
    <property type="protein sequence ID" value="QNP56702.1"/>
    <property type="molecule type" value="Genomic_DNA"/>
</dbReference>
<keyword evidence="1" id="KW-0472">Membrane</keyword>
<dbReference type="NCBIfam" id="NF041681">
    <property type="entry name" value="HGxxPAAW"/>
    <property type="match status" value="1"/>
</dbReference>
<feature type="transmembrane region" description="Helical" evidence="1">
    <location>
        <begin position="24"/>
        <end position="43"/>
    </location>
</feature>
<gene>
    <name evidence="2" type="ORF">H9L22_04790</name>
</gene>
<sequence length="77" mass="7955">MPSHERPGTMARTPKYYHHGRSPAAWTGVVITAIGFVLGAIGSVMGPNWALVLTGAAIVLVGGLTVMVMKTVGLGQP</sequence>
<feature type="transmembrane region" description="Helical" evidence="1">
    <location>
        <begin position="49"/>
        <end position="69"/>
    </location>
</feature>
<dbReference type="Proteomes" id="UP000516117">
    <property type="component" value="Chromosome"/>
</dbReference>
<protein>
    <submittedName>
        <fullName evidence="2">Uncharacterized protein</fullName>
    </submittedName>
</protein>
<keyword evidence="3" id="KW-1185">Reference proteome</keyword>